<protein>
    <submittedName>
        <fullName evidence="6">Transcriptional attenuator, LytR family</fullName>
    </submittedName>
</protein>
<dbReference type="InterPro" id="IPR004474">
    <property type="entry name" value="LytR_CpsA_psr"/>
</dbReference>
<comment type="similarity">
    <text evidence="1">Belongs to the LytR/CpsA/Psr (LCP) family.</text>
</comment>
<name>A0A1H9I973_9BACI</name>
<organism evidence="6 7">
    <name type="scientific">Piscibacillus halophilus</name>
    <dbReference type="NCBI Taxonomy" id="571933"/>
    <lineage>
        <taxon>Bacteria</taxon>
        <taxon>Bacillati</taxon>
        <taxon>Bacillota</taxon>
        <taxon>Bacilli</taxon>
        <taxon>Bacillales</taxon>
        <taxon>Bacillaceae</taxon>
        <taxon>Piscibacillus</taxon>
    </lineage>
</organism>
<evidence type="ECO:0000256" key="4">
    <source>
        <dbReference type="ARBA" id="ARBA00022989"/>
    </source>
</evidence>
<evidence type="ECO:0000313" key="6">
    <source>
        <dbReference type="EMBL" id="SEQ71107.1"/>
    </source>
</evidence>
<dbReference type="PANTHER" id="PTHR33392">
    <property type="entry name" value="POLYISOPRENYL-TEICHOIC ACID--PEPTIDOGLYCAN TEICHOIC ACID TRANSFERASE TAGU"/>
    <property type="match status" value="1"/>
</dbReference>
<dbReference type="Gene3D" id="3.40.630.190">
    <property type="entry name" value="LCP protein"/>
    <property type="match status" value="1"/>
</dbReference>
<dbReference type="AlphaFoldDB" id="A0A1H9I973"/>
<dbReference type="RefSeq" id="WP_256205295.1">
    <property type="nucleotide sequence ID" value="NZ_FOES01000023.1"/>
</dbReference>
<dbReference type="Pfam" id="PF03816">
    <property type="entry name" value="LytR_cpsA_psr"/>
    <property type="match status" value="1"/>
</dbReference>
<evidence type="ECO:0000256" key="3">
    <source>
        <dbReference type="ARBA" id="ARBA00022968"/>
    </source>
</evidence>
<dbReference type="PANTHER" id="PTHR33392:SF6">
    <property type="entry name" value="POLYISOPRENYL-TEICHOIC ACID--PEPTIDOGLYCAN TEICHOIC ACID TRANSFERASE TAGU"/>
    <property type="match status" value="1"/>
</dbReference>
<keyword evidence="3" id="KW-0735">Signal-anchor</keyword>
<keyword evidence="4" id="KW-0472">Membrane</keyword>
<proteinExistence type="inferred from homology"/>
<feature type="domain" description="Cell envelope-related transcriptional attenuator" evidence="5">
    <location>
        <begin position="80"/>
        <end position="216"/>
    </location>
</feature>
<reference evidence="6 7" key="1">
    <citation type="submission" date="2016-10" db="EMBL/GenBank/DDBJ databases">
        <authorList>
            <person name="de Groot N.N."/>
        </authorList>
    </citation>
    <scope>NUCLEOTIDE SEQUENCE [LARGE SCALE GENOMIC DNA]</scope>
    <source>
        <strain evidence="6 7">DSM 21633</strain>
    </source>
</reference>
<gene>
    <name evidence="6" type="ORF">SAMN05216362_12339</name>
</gene>
<evidence type="ECO:0000313" key="7">
    <source>
        <dbReference type="Proteomes" id="UP000199427"/>
    </source>
</evidence>
<dbReference type="Proteomes" id="UP000199427">
    <property type="component" value="Unassembled WGS sequence"/>
</dbReference>
<dbReference type="GO" id="GO:0071555">
    <property type="term" value="P:cell wall organization"/>
    <property type="evidence" value="ECO:0007669"/>
    <property type="project" value="UniProtKB-KW"/>
</dbReference>
<dbReference type="InterPro" id="IPR050922">
    <property type="entry name" value="LytR/CpsA/Psr_CW_biosynth"/>
</dbReference>
<dbReference type="EMBL" id="FOES01000023">
    <property type="protein sequence ID" value="SEQ71107.1"/>
    <property type="molecule type" value="Genomic_DNA"/>
</dbReference>
<dbReference type="STRING" id="571933.SAMN05216362_12339"/>
<evidence type="ECO:0000256" key="2">
    <source>
        <dbReference type="ARBA" id="ARBA00022692"/>
    </source>
</evidence>
<sequence>MSKRKKLLIIVGSITLVLLLSVGSYALYMYNQVSDTVAKMYEPLETDVLRKELVQETMENKEPINVLLLGVDERPNDKGRSDTMIFASLNPNTNRVLMFSIPRDTYVEIPGRGNDKINHAYAFGGTELAVETVENLLDTTVHFYTRVNMEGFRDGVDAVGGVTVNNDFEFSSGGHIFPAGEVHLNGEEALHYTRMRKQDPDNDFGRTERQREVLQAATI</sequence>
<dbReference type="NCBIfam" id="TIGR00350">
    <property type="entry name" value="lytR_cpsA_psr"/>
    <property type="match status" value="1"/>
</dbReference>
<accession>A0A1H9I973</accession>
<keyword evidence="2" id="KW-0812">Transmembrane</keyword>
<keyword evidence="7" id="KW-1185">Reference proteome</keyword>
<evidence type="ECO:0000259" key="5">
    <source>
        <dbReference type="Pfam" id="PF03816"/>
    </source>
</evidence>
<evidence type="ECO:0000256" key="1">
    <source>
        <dbReference type="ARBA" id="ARBA00006068"/>
    </source>
</evidence>
<keyword evidence="4" id="KW-1133">Transmembrane helix</keyword>